<feature type="region of interest" description="Disordered" evidence="1">
    <location>
        <begin position="97"/>
        <end position="123"/>
    </location>
</feature>
<feature type="compositionally biased region" description="Low complexity" evidence="1">
    <location>
        <begin position="52"/>
        <end position="71"/>
    </location>
</feature>
<feature type="region of interest" description="Disordered" evidence="1">
    <location>
        <begin position="135"/>
        <end position="155"/>
    </location>
</feature>
<keyword evidence="3" id="KW-1185">Reference proteome</keyword>
<dbReference type="OrthoDB" id="3364141at2759"/>
<gene>
    <name evidence="2" type="ORF">CALVIDRAFT_538045</name>
</gene>
<feature type="compositionally biased region" description="Acidic residues" evidence="1">
    <location>
        <begin position="137"/>
        <end position="146"/>
    </location>
</feature>
<evidence type="ECO:0000313" key="2">
    <source>
        <dbReference type="EMBL" id="KZO95647.1"/>
    </source>
</evidence>
<reference evidence="2 3" key="1">
    <citation type="journal article" date="2016" name="Mol. Biol. Evol.">
        <title>Comparative Genomics of Early-Diverging Mushroom-Forming Fungi Provides Insights into the Origins of Lignocellulose Decay Capabilities.</title>
        <authorList>
            <person name="Nagy L.G."/>
            <person name="Riley R."/>
            <person name="Tritt A."/>
            <person name="Adam C."/>
            <person name="Daum C."/>
            <person name="Floudas D."/>
            <person name="Sun H."/>
            <person name="Yadav J.S."/>
            <person name="Pangilinan J."/>
            <person name="Larsson K.H."/>
            <person name="Matsuura K."/>
            <person name="Barry K."/>
            <person name="Labutti K."/>
            <person name="Kuo R."/>
            <person name="Ohm R.A."/>
            <person name="Bhattacharya S.S."/>
            <person name="Shirouzu T."/>
            <person name="Yoshinaga Y."/>
            <person name="Martin F.M."/>
            <person name="Grigoriev I.V."/>
            <person name="Hibbett D.S."/>
        </authorList>
    </citation>
    <scope>NUCLEOTIDE SEQUENCE [LARGE SCALE GENOMIC DNA]</scope>
    <source>
        <strain evidence="2 3">TUFC12733</strain>
    </source>
</reference>
<feature type="region of interest" description="Disordered" evidence="1">
    <location>
        <begin position="199"/>
        <end position="219"/>
    </location>
</feature>
<organism evidence="2 3">
    <name type="scientific">Calocera viscosa (strain TUFC12733)</name>
    <dbReference type="NCBI Taxonomy" id="1330018"/>
    <lineage>
        <taxon>Eukaryota</taxon>
        <taxon>Fungi</taxon>
        <taxon>Dikarya</taxon>
        <taxon>Basidiomycota</taxon>
        <taxon>Agaricomycotina</taxon>
        <taxon>Dacrymycetes</taxon>
        <taxon>Dacrymycetales</taxon>
        <taxon>Dacrymycetaceae</taxon>
        <taxon>Calocera</taxon>
    </lineage>
</organism>
<accession>A0A167LFT5</accession>
<dbReference type="EMBL" id="KV417288">
    <property type="protein sequence ID" value="KZO95647.1"/>
    <property type="molecule type" value="Genomic_DNA"/>
</dbReference>
<protein>
    <submittedName>
        <fullName evidence="2">Uncharacterized protein</fullName>
    </submittedName>
</protein>
<dbReference type="AlphaFoldDB" id="A0A167LFT5"/>
<dbReference type="STRING" id="1330018.A0A167LFT5"/>
<feature type="compositionally biased region" description="Basic and acidic residues" evidence="1">
    <location>
        <begin position="112"/>
        <end position="123"/>
    </location>
</feature>
<dbReference type="Proteomes" id="UP000076738">
    <property type="component" value="Unassembled WGS sequence"/>
</dbReference>
<evidence type="ECO:0000313" key="3">
    <source>
        <dbReference type="Proteomes" id="UP000076738"/>
    </source>
</evidence>
<sequence length="242" mass="26593">MLRTQYLPPPPPPSRLKRKRDPVEELEADVPLSLDERPPPSKRAHSLEDGFSLMSLASPSSSAGPGVPWSPEHVTLQPESAIARVAEVLDSPVVEMADDPSENASAGNGSGEENHDIEMKRSTWYEKDKDHIVILDLDSDDDDDETPQSSPPREWEFTISSALLSRLPVPVIDVPPPPPAAAGQLVLYRPPLWKDLEEAQTRSRNVDQQDVVPGPEETVPSDEAMEIEDVLRDVGAIDASMY</sequence>
<feature type="region of interest" description="Disordered" evidence="1">
    <location>
        <begin position="1"/>
        <end position="73"/>
    </location>
</feature>
<name>A0A167LFT5_CALVF</name>
<proteinExistence type="predicted"/>
<evidence type="ECO:0000256" key="1">
    <source>
        <dbReference type="SAM" id="MobiDB-lite"/>
    </source>
</evidence>